<proteinExistence type="predicted"/>
<dbReference type="AlphaFoldDB" id="A0AA36DHD1"/>
<name>A0AA36DHD1_9BILA</name>
<feature type="non-terminal residue" evidence="1">
    <location>
        <position position="1"/>
    </location>
</feature>
<keyword evidence="2" id="KW-1185">Reference proteome</keyword>
<evidence type="ECO:0000313" key="2">
    <source>
        <dbReference type="Proteomes" id="UP001177023"/>
    </source>
</evidence>
<gene>
    <name evidence="1" type="ORF">MSPICULIGERA_LOCUS24372</name>
</gene>
<dbReference type="EMBL" id="CATQJA010002708">
    <property type="protein sequence ID" value="CAJ0586366.1"/>
    <property type="molecule type" value="Genomic_DNA"/>
</dbReference>
<sequence>MPLLGRQLIQPKALPPAKMTMDGAFPVFEPKKPSKSFISKLLKFCHKQNLVREKATACSLEAKRARARKQRTSLSSTISHIEPMPTIVEEDEDTFIAVC</sequence>
<dbReference type="Proteomes" id="UP001177023">
    <property type="component" value="Unassembled WGS sequence"/>
</dbReference>
<evidence type="ECO:0000313" key="1">
    <source>
        <dbReference type="EMBL" id="CAJ0586366.1"/>
    </source>
</evidence>
<reference evidence="1" key="1">
    <citation type="submission" date="2023-06" db="EMBL/GenBank/DDBJ databases">
        <authorList>
            <person name="Delattre M."/>
        </authorList>
    </citation>
    <scope>NUCLEOTIDE SEQUENCE</scope>
    <source>
        <strain evidence="1">AF72</strain>
    </source>
</reference>
<accession>A0AA36DHD1</accession>
<organism evidence="1 2">
    <name type="scientific">Mesorhabditis spiculigera</name>
    <dbReference type="NCBI Taxonomy" id="96644"/>
    <lineage>
        <taxon>Eukaryota</taxon>
        <taxon>Metazoa</taxon>
        <taxon>Ecdysozoa</taxon>
        <taxon>Nematoda</taxon>
        <taxon>Chromadorea</taxon>
        <taxon>Rhabditida</taxon>
        <taxon>Rhabditina</taxon>
        <taxon>Rhabditomorpha</taxon>
        <taxon>Rhabditoidea</taxon>
        <taxon>Rhabditidae</taxon>
        <taxon>Mesorhabditinae</taxon>
        <taxon>Mesorhabditis</taxon>
    </lineage>
</organism>
<protein>
    <submittedName>
        <fullName evidence="1">Uncharacterized protein</fullName>
    </submittedName>
</protein>
<comment type="caution">
    <text evidence="1">The sequence shown here is derived from an EMBL/GenBank/DDBJ whole genome shotgun (WGS) entry which is preliminary data.</text>
</comment>